<dbReference type="AlphaFoldDB" id="A0A7R9GK48"/>
<dbReference type="InterPro" id="IPR039865">
    <property type="entry name" value="PPP2R3C"/>
</dbReference>
<feature type="region of interest" description="Disordered" evidence="4">
    <location>
        <begin position="307"/>
        <end position="355"/>
    </location>
</feature>
<gene>
    <name evidence="5" type="ORF">NMOB1V02_LOCUS11827</name>
</gene>
<dbReference type="GO" id="GO:0005819">
    <property type="term" value="C:spindle"/>
    <property type="evidence" value="ECO:0007669"/>
    <property type="project" value="TreeGrafter"/>
</dbReference>
<organism evidence="5">
    <name type="scientific">Notodromas monacha</name>
    <dbReference type="NCBI Taxonomy" id="399045"/>
    <lineage>
        <taxon>Eukaryota</taxon>
        <taxon>Metazoa</taxon>
        <taxon>Ecdysozoa</taxon>
        <taxon>Arthropoda</taxon>
        <taxon>Crustacea</taxon>
        <taxon>Oligostraca</taxon>
        <taxon>Ostracoda</taxon>
        <taxon>Podocopa</taxon>
        <taxon>Podocopida</taxon>
        <taxon>Cypridocopina</taxon>
        <taxon>Cypridoidea</taxon>
        <taxon>Cyprididae</taxon>
        <taxon>Notodromas</taxon>
    </lineage>
</organism>
<comment type="subcellular location">
    <subcellularLocation>
        <location evidence="1">Cytoplasm</location>
    </subcellularLocation>
</comment>
<dbReference type="Gene3D" id="1.10.238.10">
    <property type="entry name" value="EF-hand"/>
    <property type="match status" value="1"/>
</dbReference>
<dbReference type="GO" id="GO:0000226">
    <property type="term" value="P:microtubule cytoskeleton organization"/>
    <property type="evidence" value="ECO:0007669"/>
    <property type="project" value="TreeGrafter"/>
</dbReference>
<feature type="non-terminal residue" evidence="5">
    <location>
        <position position="375"/>
    </location>
</feature>
<accession>A0A7R9GK48</accession>
<dbReference type="FunFam" id="1.10.238.10:FF:000091">
    <property type="entry name" value="Serine/threonine-protein phosphatase 2A regulatory subunit B'' subunit gamma"/>
    <property type="match status" value="1"/>
</dbReference>
<dbReference type="GO" id="GO:0005737">
    <property type="term" value="C:cytoplasm"/>
    <property type="evidence" value="ECO:0007669"/>
    <property type="project" value="UniProtKB-SubCell"/>
</dbReference>
<feature type="compositionally biased region" description="Basic and acidic residues" evidence="4">
    <location>
        <begin position="335"/>
        <end position="354"/>
    </location>
</feature>
<reference evidence="5" key="1">
    <citation type="submission" date="2020-11" db="EMBL/GenBank/DDBJ databases">
        <authorList>
            <person name="Tran Van P."/>
        </authorList>
    </citation>
    <scope>NUCLEOTIDE SEQUENCE</scope>
</reference>
<proteinExistence type="predicted"/>
<dbReference type="Proteomes" id="UP000678499">
    <property type="component" value="Unassembled WGS sequence"/>
</dbReference>
<keyword evidence="2" id="KW-0963">Cytoplasm</keyword>
<evidence type="ECO:0000256" key="3">
    <source>
        <dbReference type="ARBA" id="ARBA00022837"/>
    </source>
</evidence>
<dbReference type="GO" id="GO:0005813">
    <property type="term" value="C:centrosome"/>
    <property type="evidence" value="ECO:0007669"/>
    <property type="project" value="TreeGrafter"/>
</dbReference>
<dbReference type="GO" id="GO:0035303">
    <property type="term" value="P:regulation of dephosphorylation"/>
    <property type="evidence" value="ECO:0007669"/>
    <property type="project" value="InterPro"/>
</dbReference>
<keyword evidence="3" id="KW-0106">Calcium</keyword>
<dbReference type="PROSITE" id="PS00018">
    <property type="entry name" value="EF_HAND_1"/>
    <property type="match status" value="1"/>
</dbReference>
<dbReference type="InterPro" id="IPR011992">
    <property type="entry name" value="EF-hand-dom_pair"/>
</dbReference>
<protein>
    <submittedName>
        <fullName evidence="5">Uncharacterized protein</fullName>
    </submittedName>
</protein>
<evidence type="ECO:0000256" key="4">
    <source>
        <dbReference type="SAM" id="MobiDB-lite"/>
    </source>
</evidence>
<sequence>ETNWFSAPSALKVYGQYLNLDKDHNGMLSKKELQRYGTGVLTSVFIERLFEECLTYDGEMDYKTYLDFVLALENRKEPQALQYFFRILDVGNQGYLTTFSLSYFFRAIQDQLKSLDQDPVSFSDIKDELFDMIKPQEPDRITLKDLCRSGQGDVLVSVLIDLNGFSSMNLSDCTLCLGASRVCVDKIGDSRFRAGFSLLTKSTRVSAYLKGSRADTVLKSICSSCVNDLQKLVEIERKYTNSDLLKEHALSGHFAPEFHTANSKRRDVQLVKECEQLKPKVKLGRMKFAEPRVQMIDFRLVPPDVNLKSLEDQDRPPRSRRMSASMNGSVSLANRVRDRRSSERVETRGGHQDEFFAPPMKRLSVVLSDAILPEH</sequence>
<dbReference type="InterPro" id="IPR018247">
    <property type="entry name" value="EF_Hand_1_Ca_BS"/>
</dbReference>
<name>A0A7R9GK48_9CRUS</name>
<dbReference type="GO" id="GO:0030865">
    <property type="term" value="P:cortical cytoskeleton organization"/>
    <property type="evidence" value="ECO:0007669"/>
    <property type="project" value="TreeGrafter"/>
</dbReference>
<evidence type="ECO:0000313" key="5">
    <source>
        <dbReference type="EMBL" id="CAD7284220.1"/>
    </source>
</evidence>
<evidence type="ECO:0000256" key="2">
    <source>
        <dbReference type="ARBA" id="ARBA00022490"/>
    </source>
</evidence>
<evidence type="ECO:0000313" key="6">
    <source>
        <dbReference type="Proteomes" id="UP000678499"/>
    </source>
</evidence>
<keyword evidence="6" id="KW-1185">Reference proteome</keyword>
<evidence type="ECO:0000256" key="1">
    <source>
        <dbReference type="ARBA" id="ARBA00004496"/>
    </source>
</evidence>
<dbReference type="PANTHER" id="PTHR12085">
    <property type="entry name" value="SERINE/THREONINE-PROTEIN PHOSPHATASE 2A REGULATORY SUBUNIT B'' SUBUNIT GAMMA"/>
    <property type="match status" value="1"/>
</dbReference>
<dbReference type="EMBL" id="OA889413">
    <property type="protein sequence ID" value="CAD7284220.1"/>
    <property type="molecule type" value="Genomic_DNA"/>
</dbReference>
<dbReference type="SUPFAM" id="SSF47473">
    <property type="entry name" value="EF-hand"/>
    <property type="match status" value="1"/>
</dbReference>
<dbReference type="OrthoDB" id="10265007at2759"/>
<dbReference type="PANTHER" id="PTHR12085:SF3">
    <property type="entry name" value="SERINE_THREONINE-PROTEIN PHOSPHATASE 2A REGULATORY SUBUNIT B'' SUBUNIT GAMMA"/>
    <property type="match status" value="1"/>
</dbReference>
<dbReference type="EMBL" id="CAJPEX010007376">
    <property type="protein sequence ID" value="CAG0924372.1"/>
    <property type="molecule type" value="Genomic_DNA"/>
</dbReference>